<evidence type="ECO:0000256" key="1">
    <source>
        <dbReference type="SAM" id="MobiDB-lite"/>
    </source>
</evidence>
<proteinExistence type="predicted"/>
<sequence>MQGRRAPFGRVLLVGLKALAAFAALAVLVALYAHITTRGQVDKSGPLGAAPALFSLDHDGSGTFQHGAPEREGQTVPRSHSMSKQQSDPGNYEEIVQLSISVLFPNVSGGNGDAGSGSGSPGGHMDTSSLWELPAQSPTVSEAPPADVSGGNGDEGSGSGSPGGHMDTSSLWELPAQSPTVSEAPPAGPKNGTEPGDIYWQLEETLTEVLGALKEMPDVVELETVEVPQEGHQEVPFPGEKPGAAQPTGGSGVDKRRLGRTNPKAVAGRAHRGAVDAETSRKVLLSNCLVAVAGLLTVLFLCLVVPAWAKDIQGHLATWRARFRPLGSREEVEI</sequence>
<dbReference type="InParanoid" id="A0A6J2IBY1"/>
<organism evidence="3 4">
    <name type="scientific">Pipra filicauda</name>
    <name type="common">Wire-tailed manakin</name>
    <dbReference type="NCBI Taxonomy" id="649802"/>
    <lineage>
        <taxon>Eukaryota</taxon>
        <taxon>Metazoa</taxon>
        <taxon>Chordata</taxon>
        <taxon>Craniata</taxon>
        <taxon>Vertebrata</taxon>
        <taxon>Euteleostomi</taxon>
        <taxon>Archelosauria</taxon>
        <taxon>Archosauria</taxon>
        <taxon>Dinosauria</taxon>
        <taxon>Saurischia</taxon>
        <taxon>Theropoda</taxon>
        <taxon>Coelurosauria</taxon>
        <taxon>Aves</taxon>
        <taxon>Neognathae</taxon>
        <taxon>Neoaves</taxon>
        <taxon>Telluraves</taxon>
        <taxon>Australaves</taxon>
        <taxon>Passeriformes</taxon>
        <taxon>Pipridae</taxon>
        <taxon>Pipra</taxon>
    </lineage>
</organism>
<feature type="compositionally biased region" description="Polar residues" evidence="1">
    <location>
        <begin position="126"/>
        <end position="140"/>
    </location>
</feature>
<keyword evidence="3" id="KW-1185">Reference proteome</keyword>
<reference evidence="4" key="1">
    <citation type="submission" date="2025-08" db="UniProtKB">
        <authorList>
            <consortium name="RefSeq"/>
        </authorList>
    </citation>
    <scope>IDENTIFICATION</scope>
    <source>
        <tissue evidence="4">Muscle</tissue>
    </source>
</reference>
<feature type="compositionally biased region" description="Polar residues" evidence="1">
    <location>
        <begin position="167"/>
        <end position="181"/>
    </location>
</feature>
<evidence type="ECO:0000313" key="4">
    <source>
        <dbReference type="RefSeq" id="XP_027597509.1"/>
    </source>
</evidence>
<feature type="compositionally biased region" description="Gly residues" evidence="1">
    <location>
        <begin position="109"/>
        <end position="122"/>
    </location>
</feature>
<evidence type="ECO:0000256" key="2">
    <source>
        <dbReference type="SAM" id="Phobius"/>
    </source>
</evidence>
<keyword evidence="2" id="KW-1133">Transmembrane helix</keyword>
<protein>
    <submittedName>
        <fullName evidence="4">Uncharacterized protein LOC113998716 isoform X1</fullName>
    </submittedName>
</protein>
<name>A0A6J2IBY1_9PASS</name>
<dbReference type="Proteomes" id="UP000504627">
    <property type="component" value="Unplaced"/>
</dbReference>
<dbReference type="RefSeq" id="XP_027597509.1">
    <property type="nucleotide sequence ID" value="XM_027741708.2"/>
</dbReference>
<gene>
    <name evidence="4" type="primary">LOC113998716</name>
</gene>
<accession>A0A6J2IBY1</accession>
<feature type="region of interest" description="Disordered" evidence="1">
    <location>
        <begin position="230"/>
        <end position="273"/>
    </location>
</feature>
<dbReference type="GeneID" id="113998716"/>
<keyword evidence="2" id="KW-0472">Membrane</keyword>
<feature type="compositionally biased region" description="Polar residues" evidence="1">
    <location>
        <begin position="76"/>
        <end position="89"/>
    </location>
</feature>
<feature type="transmembrane region" description="Helical" evidence="2">
    <location>
        <begin position="12"/>
        <end position="35"/>
    </location>
</feature>
<feature type="compositionally biased region" description="Gly residues" evidence="1">
    <location>
        <begin position="150"/>
        <end position="163"/>
    </location>
</feature>
<keyword evidence="2" id="KW-0812">Transmembrane</keyword>
<dbReference type="AlphaFoldDB" id="A0A6J2IBY1"/>
<feature type="region of interest" description="Disordered" evidence="1">
    <location>
        <begin position="58"/>
        <end position="90"/>
    </location>
</feature>
<feature type="transmembrane region" description="Helical" evidence="2">
    <location>
        <begin position="289"/>
        <end position="309"/>
    </location>
</feature>
<evidence type="ECO:0000313" key="3">
    <source>
        <dbReference type="Proteomes" id="UP000504627"/>
    </source>
</evidence>
<feature type="region of interest" description="Disordered" evidence="1">
    <location>
        <begin position="107"/>
        <end position="196"/>
    </location>
</feature>